<dbReference type="PANTHER" id="PTHR12475:SF4">
    <property type="entry name" value="PROTEIN THEM6"/>
    <property type="match status" value="1"/>
</dbReference>
<name>A0A1E3P3B7_WICAA</name>
<evidence type="ECO:0000256" key="2">
    <source>
        <dbReference type="SAM" id="Phobius"/>
    </source>
</evidence>
<dbReference type="GeneID" id="30203063"/>
<gene>
    <name evidence="3" type="ORF">WICANDRAFT_84976</name>
</gene>
<dbReference type="PANTHER" id="PTHR12475">
    <property type="match status" value="1"/>
</dbReference>
<dbReference type="AlphaFoldDB" id="A0A1E3P3B7"/>
<evidence type="ECO:0000313" key="4">
    <source>
        <dbReference type="Proteomes" id="UP000094112"/>
    </source>
</evidence>
<dbReference type="RefSeq" id="XP_019038599.1">
    <property type="nucleotide sequence ID" value="XM_019185817.1"/>
</dbReference>
<feature type="transmembrane region" description="Helical" evidence="2">
    <location>
        <begin position="7"/>
        <end position="30"/>
    </location>
</feature>
<keyword evidence="4" id="KW-1185">Reference proteome</keyword>
<dbReference type="InterPro" id="IPR051490">
    <property type="entry name" value="THEM6_lcsJ_thioesterase"/>
</dbReference>
<accession>A0A1E3P3B7</accession>
<proteinExistence type="inferred from homology"/>
<evidence type="ECO:0008006" key="5">
    <source>
        <dbReference type="Google" id="ProtNLM"/>
    </source>
</evidence>
<evidence type="ECO:0000256" key="1">
    <source>
        <dbReference type="ARBA" id="ARBA00038476"/>
    </source>
</evidence>
<dbReference type="InterPro" id="IPR029069">
    <property type="entry name" value="HotDog_dom_sf"/>
</dbReference>
<keyword evidence="2" id="KW-0472">Membrane</keyword>
<protein>
    <recommendedName>
        <fullName evidence="5">Thioesterase domain-containing protein</fullName>
    </recommendedName>
</protein>
<dbReference type="CDD" id="cd00586">
    <property type="entry name" value="4HBT"/>
    <property type="match status" value="1"/>
</dbReference>
<comment type="similarity">
    <text evidence="1">Belongs to the lcsJ thioesterase family.</text>
</comment>
<keyword evidence="2" id="KW-1133">Transmembrane helix</keyword>
<dbReference type="Proteomes" id="UP000094112">
    <property type="component" value="Unassembled WGS sequence"/>
</dbReference>
<dbReference type="EMBL" id="KV454211">
    <property type="protein sequence ID" value="ODQ59392.1"/>
    <property type="molecule type" value="Genomic_DNA"/>
</dbReference>
<reference evidence="3 4" key="1">
    <citation type="journal article" date="2016" name="Proc. Natl. Acad. Sci. U.S.A.">
        <title>Comparative genomics of biotechnologically important yeasts.</title>
        <authorList>
            <person name="Riley R."/>
            <person name="Haridas S."/>
            <person name="Wolfe K.H."/>
            <person name="Lopes M.R."/>
            <person name="Hittinger C.T."/>
            <person name="Goeker M."/>
            <person name="Salamov A.A."/>
            <person name="Wisecaver J.H."/>
            <person name="Long T.M."/>
            <person name="Calvey C.H."/>
            <person name="Aerts A.L."/>
            <person name="Barry K.W."/>
            <person name="Choi C."/>
            <person name="Clum A."/>
            <person name="Coughlan A.Y."/>
            <person name="Deshpande S."/>
            <person name="Douglass A.P."/>
            <person name="Hanson S.J."/>
            <person name="Klenk H.-P."/>
            <person name="LaButti K.M."/>
            <person name="Lapidus A."/>
            <person name="Lindquist E.A."/>
            <person name="Lipzen A.M."/>
            <person name="Meier-Kolthoff J.P."/>
            <person name="Ohm R.A."/>
            <person name="Otillar R.P."/>
            <person name="Pangilinan J.L."/>
            <person name="Peng Y."/>
            <person name="Rokas A."/>
            <person name="Rosa C.A."/>
            <person name="Scheuner C."/>
            <person name="Sibirny A.A."/>
            <person name="Slot J.C."/>
            <person name="Stielow J.B."/>
            <person name="Sun H."/>
            <person name="Kurtzman C.P."/>
            <person name="Blackwell M."/>
            <person name="Grigoriev I.V."/>
            <person name="Jeffries T.W."/>
        </authorList>
    </citation>
    <scope>NUCLEOTIDE SEQUENCE [LARGE SCALE GENOMIC DNA]</scope>
    <source>
        <strain evidence="4">ATCC 58044 / CBS 1984 / NCYC 433 / NRRL Y-366-8</strain>
    </source>
</reference>
<dbReference type="Pfam" id="PF13279">
    <property type="entry name" value="4HBT_2"/>
    <property type="match status" value="1"/>
</dbReference>
<evidence type="ECO:0000313" key="3">
    <source>
        <dbReference type="EMBL" id="ODQ59392.1"/>
    </source>
</evidence>
<sequence length="207" mass="24569">MYSIFKYLLYAYLLSSYKSLPLAYYVRFYWQAFKNLILPIYFPSFLDKNSSPFQTKTIHTYNSPFECDIYLHKSNSTYFEELDISRTKLMTLIFQKFFIKYKTESGTWAYVPVANVFTSFKKEIKPYQKYDVKSRILGWDSKWIFILSKFESGQGLHAVSITKYVLKDKRKTIAPVKALEFCGEESRKGVEMVDWFIETGDVEELEI</sequence>
<dbReference type="OrthoDB" id="265761at2759"/>
<dbReference type="Gene3D" id="3.10.129.10">
    <property type="entry name" value="Hotdog Thioesterase"/>
    <property type="match status" value="1"/>
</dbReference>
<dbReference type="SUPFAM" id="SSF54637">
    <property type="entry name" value="Thioesterase/thiol ester dehydrase-isomerase"/>
    <property type="match status" value="1"/>
</dbReference>
<organism evidence="3 4">
    <name type="scientific">Wickerhamomyces anomalus (strain ATCC 58044 / CBS 1984 / NCYC 433 / NRRL Y-366-8)</name>
    <name type="common">Yeast</name>
    <name type="synonym">Hansenula anomala</name>
    <dbReference type="NCBI Taxonomy" id="683960"/>
    <lineage>
        <taxon>Eukaryota</taxon>
        <taxon>Fungi</taxon>
        <taxon>Dikarya</taxon>
        <taxon>Ascomycota</taxon>
        <taxon>Saccharomycotina</taxon>
        <taxon>Saccharomycetes</taxon>
        <taxon>Phaffomycetales</taxon>
        <taxon>Wickerhamomycetaceae</taxon>
        <taxon>Wickerhamomyces</taxon>
    </lineage>
</organism>
<keyword evidence="2" id="KW-0812">Transmembrane</keyword>